<proteinExistence type="predicted"/>
<dbReference type="Gene3D" id="3.30.450.30">
    <property type="entry name" value="Dynein light chain 2a, cytoplasmic"/>
    <property type="match status" value="1"/>
</dbReference>
<dbReference type="InterPro" id="IPR004942">
    <property type="entry name" value="Roadblock/LAMTOR2_dom"/>
</dbReference>
<gene>
    <name evidence="2" type="ORF">OIU80_07175</name>
</gene>
<protein>
    <submittedName>
        <fullName evidence="2">Roadblock/LC7 domain-containing protein</fullName>
    </submittedName>
</protein>
<dbReference type="RefSeq" id="WP_264286356.1">
    <property type="nucleotide sequence ID" value="NZ_JAOZEV010000004.1"/>
</dbReference>
<dbReference type="SUPFAM" id="SSF103196">
    <property type="entry name" value="Roadblock/LC7 domain"/>
    <property type="match status" value="1"/>
</dbReference>
<evidence type="ECO:0000313" key="2">
    <source>
        <dbReference type="EMBL" id="MCV9932060.1"/>
    </source>
</evidence>
<evidence type="ECO:0000259" key="1">
    <source>
        <dbReference type="SMART" id="SM00960"/>
    </source>
</evidence>
<organism evidence="2 3">
    <name type="scientific">Flavobacterium frigoritolerans</name>
    <dbReference type="NCBI Taxonomy" id="2987686"/>
    <lineage>
        <taxon>Bacteria</taxon>
        <taxon>Pseudomonadati</taxon>
        <taxon>Bacteroidota</taxon>
        <taxon>Flavobacteriia</taxon>
        <taxon>Flavobacteriales</taxon>
        <taxon>Flavobacteriaceae</taxon>
        <taxon>Flavobacterium</taxon>
    </lineage>
</organism>
<dbReference type="AlphaFoldDB" id="A0A9X2ZJY3"/>
<feature type="domain" description="Roadblock/LAMTOR2" evidence="1">
    <location>
        <begin position="4"/>
        <end position="91"/>
    </location>
</feature>
<sequence>MNEITIILNEFLIQTKSSSALISGAKGKLITSLHLDYSDSVAAMSDAILSMSDKFLTDLAKGSLKQLYLKTTDGGVAVMNKINNSHSVIVFSSDGSNLGLFLRNIDELSTKLSGISLLK</sequence>
<keyword evidence="3" id="KW-1185">Reference proteome</keyword>
<evidence type="ECO:0000313" key="3">
    <source>
        <dbReference type="Proteomes" id="UP001151133"/>
    </source>
</evidence>
<accession>A0A9X2ZJY3</accession>
<name>A0A9X2ZJY3_9FLAO</name>
<dbReference type="Proteomes" id="UP001151133">
    <property type="component" value="Unassembled WGS sequence"/>
</dbReference>
<dbReference type="Pfam" id="PF03259">
    <property type="entry name" value="Robl_LC7"/>
    <property type="match status" value="1"/>
</dbReference>
<dbReference type="EMBL" id="JAOZEV010000004">
    <property type="protein sequence ID" value="MCV9932060.1"/>
    <property type="molecule type" value="Genomic_DNA"/>
</dbReference>
<reference evidence="2" key="1">
    <citation type="submission" date="2022-10" db="EMBL/GenBank/DDBJ databases">
        <title>Two novel species of Flavobacterium.</title>
        <authorList>
            <person name="Liu Q."/>
            <person name="Xin Y.-H."/>
        </authorList>
    </citation>
    <scope>NUCLEOTIDE SEQUENCE</scope>
    <source>
        <strain evidence="2">LS1R47</strain>
    </source>
</reference>
<dbReference type="SMART" id="SM00960">
    <property type="entry name" value="Robl_LC7"/>
    <property type="match status" value="1"/>
</dbReference>
<comment type="caution">
    <text evidence="2">The sequence shown here is derived from an EMBL/GenBank/DDBJ whole genome shotgun (WGS) entry which is preliminary data.</text>
</comment>